<protein>
    <submittedName>
        <fullName evidence="1">Uncharacterized protein</fullName>
    </submittedName>
</protein>
<proteinExistence type="predicted"/>
<dbReference type="EMBL" id="LAZR01002725">
    <property type="protein sequence ID" value="KKN26367.1"/>
    <property type="molecule type" value="Genomic_DNA"/>
</dbReference>
<sequence>MAMNRSKHKRFKRHIDLIRYAVRRAIHRVDILEPEEHAERLASLVKKSDWLQWVGQKLKGSR</sequence>
<organism evidence="1">
    <name type="scientific">marine sediment metagenome</name>
    <dbReference type="NCBI Taxonomy" id="412755"/>
    <lineage>
        <taxon>unclassified sequences</taxon>
        <taxon>metagenomes</taxon>
        <taxon>ecological metagenomes</taxon>
    </lineage>
</organism>
<reference evidence="1" key="1">
    <citation type="journal article" date="2015" name="Nature">
        <title>Complex archaea that bridge the gap between prokaryotes and eukaryotes.</title>
        <authorList>
            <person name="Spang A."/>
            <person name="Saw J.H."/>
            <person name="Jorgensen S.L."/>
            <person name="Zaremba-Niedzwiedzka K."/>
            <person name="Martijn J."/>
            <person name="Lind A.E."/>
            <person name="van Eijk R."/>
            <person name="Schleper C."/>
            <person name="Guy L."/>
            <person name="Ettema T.J."/>
        </authorList>
    </citation>
    <scope>NUCLEOTIDE SEQUENCE</scope>
</reference>
<dbReference type="AlphaFoldDB" id="A0A0F9PP48"/>
<accession>A0A0F9PP48</accession>
<name>A0A0F9PP48_9ZZZZ</name>
<comment type="caution">
    <text evidence="1">The sequence shown here is derived from an EMBL/GenBank/DDBJ whole genome shotgun (WGS) entry which is preliminary data.</text>
</comment>
<gene>
    <name evidence="1" type="ORF">LCGC14_0875520</name>
</gene>
<evidence type="ECO:0000313" key="1">
    <source>
        <dbReference type="EMBL" id="KKN26367.1"/>
    </source>
</evidence>